<proteinExistence type="predicted"/>
<dbReference type="Proteomes" id="UP000030645">
    <property type="component" value="Unassembled WGS sequence"/>
</dbReference>
<gene>
    <name evidence="1" type="ORF">L484_018756</name>
</gene>
<dbReference type="AlphaFoldDB" id="W9RGQ2"/>
<name>W9RGQ2_9ROSA</name>
<keyword evidence="2" id="KW-1185">Reference proteome</keyword>
<reference evidence="2" key="1">
    <citation type="submission" date="2013-01" db="EMBL/GenBank/DDBJ databases">
        <title>Draft Genome Sequence of a Mulberry Tree, Morus notabilis C.K. Schneid.</title>
        <authorList>
            <person name="He N."/>
            <person name="Zhao S."/>
        </authorList>
    </citation>
    <scope>NUCLEOTIDE SEQUENCE</scope>
</reference>
<evidence type="ECO:0000313" key="2">
    <source>
        <dbReference type="Proteomes" id="UP000030645"/>
    </source>
</evidence>
<sequence>MIGPNLTSEKQKLGLREISPSPVSFASPHLHVHSRTNLATRVAKVSFKTQENNTVGPQKQANDLKPKVCTRRQYNVWA</sequence>
<protein>
    <submittedName>
        <fullName evidence="1">Uncharacterized protein</fullName>
    </submittedName>
</protein>
<dbReference type="EMBL" id="KE345012">
    <property type="protein sequence ID" value="EXB89653.1"/>
    <property type="molecule type" value="Genomic_DNA"/>
</dbReference>
<organism evidence="1 2">
    <name type="scientific">Morus notabilis</name>
    <dbReference type="NCBI Taxonomy" id="981085"/>
    <lineage>
        <taxon>Eukaryota</taxon>
        <taxon>Viridiplantae</taxon>
        <taxon>Streptophyta</taxon>
        <taxon>Embryophyta</taxon>
        <taxon>Tracheophyta</taxon>
        <taxon>Spermatophyta</taxon>
        <taxon>Magnoliopsida</taxon>
        <taxon>eudicotyledons</taxon>
        <taxon>Gunneridae</taxon>
        <taxon>Pentapetalae</taxon>
        <taxon>rosids</taxon>
        <taxon>fabids</taxon>
        <taxon>Rosales</taxon>
        <taxon>Moraceae</taxon>
        <taxon>Moreae</taxon>
        <taxon>Morus</taxon>
    </lineage>
</organism>
<evidence type="ECO:0000313" key="1">
    <source>
        <dbReference type="EMBL" id="EXB89653.1"/>
    </source>
</evidence>
<accession>W9RGQ2</accession>